<dbReference type="Gene3D" id="3.30.420.10">
    <property type="entry name" value="Ribonuclease H-like superfamily/Ribonuclease H"/>
    <property type="match status" value="1"/>
</dbReference>
<dbReference type="Proteomes" id="UP000789901">
    <property type="component" value="Unassembled WGS sequence"/>
</dbReference>
<feature type="domain" description="Reverse transcriptase/retrotransposon-derived protein RNase H-like" evidence="3">
    <location>
        <begin position="289"/>
        <end position="378"/>
    </location>
</feature>
<evidence type="ECO:0000256" key="2">
    <source>
        <dbReference type="SAM" id="MobiDB-lite"/>
    </source>
</evidence>
<dbReference type="InterPro" id="IPR043128">
    <property type="entry name" value="Rev_trsase/Diguanyl_cyclase"/>
</dbReference>
<evidence type="ECO:0000256" key="1">
    <source>
        <dbReference type="ARBA" id="ARBA00023268"/>
    </source>
</evidence>
<dbReference type="InterPro" id="IPR043502">
    <property type="entry name" value="DNA/RNA_pol_sf"/>
</dbReference>
<dbReference type="EMBL" id="CAJVQB010033100">
    <property type="protein sequence ID" value="CAG8819257.1"/>
    <property type="molecule type" value="Genomic_DNA"/>
</dbReference>
<dbReference type="PANTHER" id="PTHR37984">
    <property type="entry name" value="PROTEIN CBG26694"/>
    <property type="match status" value="1"/>
</dbReference>
<dbReference type="PANTHER" id="PTHR37984:SF5">
    <property type="entry name" value="PROTEIN NYNRIN-LIKE"/>
    <property type="match status" value="1"/>
</dbReference>
<dbReference type="Pfam" id="PF17919">
    <property type="entry name" value="RT_RNaseH_2"/>
    <property type="match status" value="1"/>
</dbReference>
<evidence type="ECO:0000313" key="5">
    <source>
        <dbReference type="Proteomes" id="UP000789901"/>
    </source>
</evidence>
<protein>
    <submittedName>
        <fullName evidence="4">22130_t:CDS:1</fullName>
    </submittedName>
</protein>
<organism evidence="4 5">
    <name type="scientific">Gigaspora margarita</name>
    <dbReference type="NCBI Taxonomy" id="4874"/>
    <lineage>
        <taxon>Eukaryota</taxon>
        <taxon>Fungi</taxon>
        <taxon>Fungi incertae sedis</taxon>
        <taxon>Mucoromycota</taxon>
        <taxon>Glomeromycotina</taxon>
        <taxon>Glomeromycetes</taxon>
        <taxon>Diversisporales</taxon>
        <taxon>Gigasporaceae</taxon>
        <taxon>Gigaspora</taxon>
    </lineage>
</organism>
<comment type="caution">
    <text evidence="4">The sequence shown here is derived from an EMBL/GenBank/DDBJ whole genome shotgun (WGS) entry which is preliminary data.</text>
</comment>
<dbReference type="Gene3D" id="3.30.70.270">
    <property type="match status" value="1"/>
</dbReference>
<dbReference type="SUPFAM" id="SSF56672">
    <property type="entry name" value="DNA/RNA polymerases"/>
    <property type="match status" value="1"/>
</dbReference>
<keyword evidence="5" id="KW-1185">Reference proteome</keyword>
<feature type="non-terminal residue" evidence="4">
    <location>
        <position position="607"/>
    </location>
</feature>
<name>A0ABN7W875_GIGMA</name>
<sequence>HVSYECPMLGTNANNNPRLAVNENERTKVPETEETSSRNRPTVDINQAQAMLANYYLEKREVDEFSVTVGGKTISSCAVMTDAGNYAIIKECKLMIHDGRKKIRIPTEYCKPININERIEKKEKLTKVKKEPEEDMSTLEEETKLESDESDSDKEYEEEVLSSKLYLYWELQEDKGDSVWCPEYKTVYLNKKKEKEDFNIGPMMDKQEEHLRAILLKYKGTFQEESGQLGKTSIAQHEIYTKNGAPVKQKFYSTSRSEISRILQEIHEEFCKNCGSLVQLLKKQTSFKWGNAQQNAFEKLKIMLTTAPVLAHPDDNKEYILYTDVSHLALGDILAQLDEHKKEHIIEYASRSTSLAKRNYTITELECTTIGWASQAQYYMTQEEILYRANTHDSLNPLKVIQQKKVRVVLEALYKSAIGGHLGEKQRGKLTTHEPLYPIKPAQIFDKIGIDFVGPLPKTKKSNKYLIVATEFVTKWPEVQALPNYYLKESRALARENIKRSQGKQVVEHNTQYQLQSFIIKDKVSHYIRARQNCNSRSELQNLPVYLQDLNQEELDNLVLPLKGPEEDWDKKLAYACQKILNLNTQRKLNSQILEAYYKLGALLAEK</sequence>
<evidence type="ECO:0000313" key="4">
    <source>
        <dbReference type="EMBL" id="CAG8819257.1"/>
    </source>
</evidence>
<dbReference type="InterPro" id="IPR050951">
    <property type="entry name" value="Retrovirus_Pol_polyprotein"/>
</dbReference>
<keyword evidence="1" id="KW-0511">Multifunctional enzyme</keyword>
<feature type="region of interest" description="Disordered" evidence="2">
    <location>
        <begin position="126"/>
        <end position="156"/>
    </location>
</feature>
<evidence type="ECO:0000259" key="3">
    <source>
        <dbReference type="Pfam" id="PF17919"/>
    </source>
</evidence>
<proteinExistence type="predicted"/>
<dbReference type="InterPro" id="IPR036397">
    <property type="entry name" value="RNaseH_sf"/>
</dbReference>
<accession>A0ABN7W875</accession>
<gene>
    <name evidence="4" type="ORF">GMARGA_LOCUS27259</name>
</gene>
<reference evidence="4 5" key="1">
    <citation type="submission" date="2021-06" db="EMBL/GenBank/DDBJ databases">
        <authorList>
            <person name="Kallberg Y."/>
            <person name="Tangrot J."/>
            <person name="Rosling A."/>
        </authorList>
    </citation>
    <scope>NUCLEOTIDE SEQUENCE [LARGE SCALE GENOMIC DNA]</scope>
    <source>
        <strain evidence="4 5">120-4 pot B 10/14</strain>
    </source>
</reference>
<feature type="non-terminal residue" evidence="4">
    <location>
        <position position="1"/>
    </location>
</feature>
<dbReference type="InterPro" id="IPR041577">
    <property type="entry name" value="RT_RNaseH_2"/>
</dbReference>